<dbReference type="Pfam" id="PF12765">
    <property type="entry name" value="Cohesin_HEAT"/>
    <property type="match status" value="1"/>
</dbReference>
<feature type="compositionally biased region" description="Polar residues" evidence="7">
    <location>
        <begin position="828"/>
        <end position="842"/>
    </location>
</feature>
<reference evidence="9 10" key="1">
    <citation type="journal article" date="2021" name="Elife">
        <title>Chloroplast acquisition without the gene transfer in kleptoplastic sea slugs, Plakobranchus ocellatus.</title>
        <authorList>
            <person name="Maeda T."/>
            <person name="Takahashi S."/>
            <person name="Yoshida T."/>
            <person name="Shimamura S."/>
            <person name="Takaki Y."/>
            <person name="Nagai Y."/>
            <person name="Toyoda A."/>
            <person name="Suzuki Y."/>
            <person name="Arimoto A."/>
            <person name="Ishii H."/>
            <person name="Satoh N."/>
            <person name="Nishiyama T."/>
            <person name="Hasebe M."/>
            <person name="Maruyama T."/>
            <person name="Minagawa J."/>
            <person name="Obokata J."/>
            <person name="Shigenobu S."/>
        </authorList>
    </citation>
    <scope>NUCLEOTIDE SEQUENCE [LARGE SCALE GENOMIC DNA]</scope>
</reference>
<feature type="compositionally biased region" description="Basic and acidic residues" evidence="7">
    <location>
        <begin position="1458"/>
        <end position="1468"/>
    </location>
</feature>
<feature type="region of interest" description="Disordered" evidence="7">
    <location>
        <begin position="1458"/>
        <end position="1512"/>
    </location>
</feature>
<feature type="compositionally biased region" description="Basic and acidic residues" evidence="7">
    <location>
        <begin position="94"/>
        <end position="105"/>
    </location>
</feature>
<feature type="region of interest" description="Disordered" evidence="7">
    <location>
        <begin position="70"/>
        <end position="114"/>
    </location>
</feature>
<feature type="compositionally biased region" description="Basic and acidic residues" evidence="7">
    <location>
        <begin position="843"/>
        <end position="861"/>
    </location>
</feature>
<evidence type="ECO:0000313" key="9">
    <source>
        <dbReference type="EMBL" id="GFO01088.1"/>
    </source>
</evidence>
<evidence type="ECO:0000259" key="8">
    <source>
        <dbReference type="Pfam" id="PF12717"/>
    </source>
</evidence>
<dbReference type="InterPro" id="IPR026003">
    <property type="entry name" value="Cohesin_HEAT"/>
</dbReference>
<dbReference type="InterPro" id="IPR011989">
    <property type="entry name" value="ARM-like"/>
</dbReference>
<comment type="caution">
    <text evidence="9">The sequence shown here is derived from an EMBL/GenBank/DDBJ whole genome shotgun (WGS) entry which is preliminary data.</text>
</comment>
<dbReference type="EMBL" id="BLXT01003184">
    <property type="protein sequence ID" value="GFO01088.1"/>
    <property type="molecule type" value="Genomic_DNA"/>
</dbReference>
<gene>
    <name evidence="9" type="ORF">PoB_002759300</name>
</gene>
<organism evidence="9 10">
    <name type="scientific">Plakobranchus ocellatus</name>
    <dbReference type="NCBI Taxonomy" id="259542"/>
    <lineage>
        <taxon>Eukaryota</taxon>
        <taxon>Metazoa</taxon>
        <taxon>Spiralia</taxon>
        <taxon>Lophotrochozoa</taxon>
        <taxon>Mollusca</taxon>
        <taxon>Gastropoda</taxon>
        <taxon>Heterobranchia</taxon>
        <taxon>Euthyneura</taxon>
        <taxon>Panpulmonata</taxon>
        <taxon>Sacoglossa</taxon>
        <taxon>Placobranchoidea</taxon>
        <taxon>Plakobranchidae</taxon>
        <taxon>Plakobranchus</taxon>
    </lineage>
</organism>
<keyword evidence="10" id="KW-1185">Reference proteome</keyword>
<feature type="domain" description="Condensin complex subunit 1 C-terminal" evidence="8">
    <location>
        <begin position="929"/>
        <end position="1091"/>
    </location>
</feature>
<dbReference type="PANTHER" id="PTHR14222:SF1">
    <property type="entry name" value="CONDENSIN-2 COMPLEX SUBUNIT D3"/>
    <property type="match status" value="1"/>
</dbReference>
<dbReference type="GO" id="GO:0000779">
    <property type="term" value="C:condensed chromosome, centromeric region"/>
    <property type="evidence" value="ECO:0007669"/>
    <property type="project" value="TreeGrafter"/>
</dbReference>
<evidence type="ECO:0000256" key="5">
    <source>
        <dbReference type="ARBA" id="ARBA00023242"/>
    </source>
</evidence>
<keyword evidence="5" id="KW-0539">Nucleus</keyword>
<dbReference type="InterPro" id="IPR016024">
    <property type="entry name" value="ARM-type_fold"/>
</dbReference>
<evidence type="ECO:0000256" key="1">
    <source>
        <dbReference type="ARBA" id="ARBA00004123"/>
    </source>
</evidence>
<dbReference type="Pfam" id="PF12717">
    <property type="entry name" value="Cnd1"/>
    <property type="match status" value="1"/>
</dbReference>
<dbReference type="GO" id="GO:0007076">
    <property type="term" value="P:mitotic chromosome condensation"/>
    <property type="evidence" value="ECO:0007669"/>
    <property type="project" value="InterPro"/>
</dbReference>
<dbReference type="GO" id="GO:0010032">
    <property type="term" value="P:meiotic chromosome condensation"/>
    <property type="evidence" value="ECO:0007669"/>
    <property type="project" value="TreeGrafter"/>
</dbReference>
<dbReference type="SUPFAM" id="SSF48371">
    <property type="entry name" value="ARM repeat"/>
    <property type="match status" value="1"/>
</dbReference>
<feature type="region of interest" description="Disordered" evidence="7">
    <location>
        <begin position="828"/>
        <end position="882"/>
    </location>
</feature>
<evidence type="ECO:0000256" key="3">
    <source>
        <dbReference type="ARBA" id="ARBA00022776"/>
    </source>
</evidence>
<dbReference type="Gene3D" id="1.25.10.10">
    <property type="entry name" value="Leucine-rich Repeat Variant"/>
    <property type="match status" value="2"/>
</dbReference>
<feature type="compositionally biased region" description="Low complexity" evidence="7">
    <location>
        <begin position="75"/>
        <end position="85"/>
    </location>
</feature>
<feature type="region of interest" description="Disordered" evidence="7">
    <location>
        <begin position="1236"/>
        <end position="1401"/>
    </location>
</feature>
<feature type="compositionally biased region" description="Low complexity" evidence="7">
    <location>
        <begin position="1262"/>
        <end position="1279"/>
    </location>
</feature>
<comment type="subcellular location">
    <subcellularLocation>
        <location evidence="1">Nucleus</location>
    </subcellularLocation>
</comment>
<keyword evidence="6" id="KW-0131">Cell cycle</keyword>
<proteinExistence type="predicted"/>
<keyword evidence="2" id="KW-0132">Cell division</keyword>
<dbReference type="InterPro" id="IPR032682">
    <property type="entry name" value="Cnd1_C"/>
</dbReference>
<feature type="compositionally biased region" description="Polar residues" evidence="7">
    <location>
        <begin position="1367"/>
        <end position="1390"/>
    </location>
</feature>
<evidence type="ECO:0000256" key="2">
    <source>
        <dbReference type="ARBA" id="ARBA00022618"/>
    </source>
</evidence>
<evidence type="ECO:0000256" key="7">
    <source>
        <dbReference type="SAM" id="MobiDB-lite"/>
    </source>
</evidence>
<feature type="region of interest" description="Disordered" evidence="7">
    <location>
        <begin position="397"/>
        <end position="419"/>
    </location>
</feature>
<sequence>MTCCSQHSVTHVCANLTLRLAGLLASSVYIKLVVLPGSAAFKIYNPELFLHCCRVLNKWNASGTLTFSKSKRKSSLSPLQRSQPSQKRKRGRGKERTVTQEKSSDFVDGDDGDSDIDQESLEENMLTPAETRQLTSLMRSLLMDVLLVCEKYSMRQSESTAIQLLSVLINFAKVHCERISEEMGHWGSGMDCSPGILAYKAIHLLCQPFHGHMVALISEAFKHLLDHILMLEDGKVFATIGRTALTLRKQALDFVRYTVTQLGERCIPPLKTLIHHVSFKVPDRQEYRSHAAQVGQRSFVVDLMTLLLETPERVLSADVPTDNAQFATHKSMVCVLLSRCSDSNAGVRSRALVAFSSCTKSRHSDVVDTIKGVITPVTSDPQRQPRRFMPTPKLVIHPQNSDLLNDSRETSETTETRGKTIENENLAGNATPGATTLATTTNTPVLGRASFANIPLTPGFNPYLPDSEGVVSMFHRRVLDTKVVVRKCALQALQSIILFETPRYRPQDLLVLQERCADPALSVRKQAVQSLSELLQACPQNEAIQKAWIFGTLPQVMDRETTVQEKCFDMLEEAILLKLRPLKQGCVADGNEWDLLNVITDEPSEKLRRYLQKACQYWARTKKIKPAMVSAIQSHIIGPNDRAAWMFLAELSKTTVKIDYTFVMNQWKTNADSLQGLSSEACGKWTNVLSVMGTTTKFIPEQTIEDILYDLKERLRQFSYPPPIIAGMVNCVSKLHACTSRETSQRQMQMWGEELMVACDRYMSDIILKAENSPDSQIDEEQMIKYVFTLGEVCQRCPTRIPKRAALLIQSIVAAPCIDSLSHVSSGFSQQTGSSEQNLEQQDSSHEFRDGSNEEQRESHDSQNIQTLSQGSQGSTQPLSQFRGSKMSNTLRAHGFITLGKLCLVDESLGKKTIAALARELEECDSPAVRNNVVVIMGDLTIRYTTLVDRYITNIAACLKDPSALVRKNTLTILTRLLQEEYVKWKGILFFRYITTLLDEVEEIRNLAEFCLEHLLLKKHPNMFFNPFVECIFHFNNYQEHTTYNKFKQTEREREKFTLAGKAHASKRMQMYAFMLDHMTDEQRFKVAAKLNKEILAGVVDKVIPLNDEGSGLLQDSLTVLSCKEIKLSSLRGRGFGSQEEDGEGPVEAQAQAAVTAVAKKVFITQVVRRNVIENIVPVVISLKHMLEKARSPLLKDLMGYLRELMKDYKNEVKDILAADKQLAEEINFDLRTFETQESQQAENAQGSRPTTPQPATHHPSRASSPSQSATSPSQSVASNTSRQSSRATSPLVALSVNAQDADGSPESLATESRESKSVKARRASLTMKDAAKRAMTRVEQLRQSGGFLSPGRKASSPLRSHPMGPSANNKDSSQTASSQMISDENSSMSPARREAQNRAISTPAGNLYNITFGADVDVTMIPPSPIPSLASAMAGGQLCLSPTLQVHRKGDQDIIHMPHPDAKDPKPKKWNIQSPAAKTTQEHSSVNREGTPSRKSHATSRVGLRTRRSKR</sequence>
<evidence type="ECO:0000256" key="6">
    <source>
        <dbReference type="ARBA" id="ARBA00023306"/>
    </source>
</evidence>
<feature type="compositionally biased region" description="Basic and acidic residues" evidence="7">
    <location>
        <begin position="405"/>
        <end position="419"/>
    </location>
</feature>
<keyword evidence="3" id="KW-0498">Mitosis</keyword>
<protein>
    <submittedName>
        <fullName evidence="9">Condensin-2 complex subunit d3-like</fullName>
    </submittedName>
</protein>
<feature type="compositionally biased region" description="Polar residues" evidence="7">
    <location>
        <begin position="1280"/>
        <end position="1289"/>
    </location>
</feature>
<dbReference type="InterPro" id="IPR026971">
    <property type="entry name" value="CND1/NCAPD3"/>
</dbReference>
<dbReference type="GO" id="GO:0005634">
    <property type="term" value="C:nucleus"/>
    <property type="evidence" value="ECO:0007669"/>
    <property type="project" value="UniProtKB-SubCell"/>
</dbReference>
<dbReference type="GO" id="GO:0051301">
    <property type="term" value="P:cell division"/>
    <property type="evidence" value="ECO:0007669"/>
    <property type="project" value="UniProtKB-KW"/>
</dbReference>
<feature type="compositionally biased region" description="Polar residues" evidence="7">
    <location>
        <begin position="1236"/>
        <end position="1255"/>
    </location>
</feature>
<evidence type="ECO:0000313" key="10">
    <source>
        <dbReference type="Proteomes" id="UP000735302"/>
    </source>
</evidence>
<dbReference type="PANTHER" id="PTHR14222">
    <property type="entry name" value="CONDENSIN"/>
    <property type="match status" value="1"/>
</dbReference>
<dbReference type="GO" id="GO:0042393">
    <property type="term" value="F:histone binding"/>
    <property type="evidence" value="ECO:0007669"/>
    <property type="project" value="TreeGrafter"/>
</dbReference>
<dbReference type="GO" id="GO:0000796">
    <property type="term" value="C:condensin complex"/>
    <property type="evidence" value="ECO:0007669"/>
    <property type="project" value="TreeGrafter"/>
</dbReference>
<evidence type="ECO:0000256" key="4">
    <source>
        <dbReference type="ARBA" id="ARBA00023067"/>
    </source>
</evidence>
<accession>A0AAV4A1R7</accession>
<name>A0AAV4A1R7_9GAST</name>
<feature type="compositionally biased region" description="Basic residues" evidence="7">
    <location>
        <begin position="1495"/>
        <end position="1512"/>
    </location>
</feature>
<dbReference type="Proteomes" id="UP000735302">
    <property type="component" value="Unassembled WGS sequence"/>
</dbReference>
<keyword evidence="4" id="KW-0226">DNA condensation</keyword>
<feature type="compositionally biased region" description="Low complexity" evidence="7">
    <location>
        <begin position="866"/>
        <end position="881"/>
    </location>
</feature>
<feature type="compositionally biased region" description="Polar residues" evidence="7">
    <location>
        <begin position="1472"/>
        <end position="1491"/>
    </location>
</feature>